<dbReference type="EMBL" id="BRZM01000022">
    <property type="protein sequence ID" value="GLD55827.1"/>
    <property type="molecule type" value="Genomic_DNA"/>
</dbReference>
<keyword evidence="1" id="KW-0812">Transmembrane</keyword>
<organism evidence="2 3">
    <name type="scientific">Lates japonicus</name>
    <name type="common">Japanese lates</name>
    <dbReference type="NCBI Taxonomy" id="270547"/>
    <lineage>
        <taxon>Eukaryota</taxon>
        <taxon>Metazoa</taxon>
        <taxon>Chordata</taxon>
        <taxon>Craniata</taxon>
        <taxon>Vertebrata</taxon>
        <taxon>Euteleostomi</taxon>
        <taxon>Actinopterygii</taxon>
        <taxon>Neopterygii</taxon>
        <taxon>Teleostei</taxon>
        <taxon>Neoteleostei</taxon>
        <taxon>Acanthomorphata</taxon>
        <taxon>Carangaria</taxon>
        <taxon>Carangaria incertae sedis</taxon>
        <taxon>Centropomidae</taxon>
        <taxon>Lates</taxon>
    </lineage>
</organism>
<feature type="transmembrane region" description="Helical" evidence="1">
    <location>
        <begin position="40"/>
        <end position="60"/>
    </location>
</feature>
<proteinExistence type="predicted"/>
<sequence length="108" mass="12126">MVVHITHTHTLRWETTAVTDPQRGMSSSGEAVFRAVETPLFWLGALTAAWLSVCSVYRLLSGIRVWVLGNGRLVSPTKLGKWAVVTGAEWDWRGLCRGEIKILWKFSD</sequence>
<comment type="caution">
    <text evidence="2">The sequence shown here is derived from an EMBL/GenBank/DDBJ whole genome shotgun (WGS) entry which is preliminary data.</text>
</comment>
<evidence type="ECO:0000313" key="2">
    <source>
        <dbReference type="EMBL" id="GLD55827.1"/>
    </source>
</evidence>
<keyword evidence="1" id="KW-1133">Transmembrane helix</keyword>
<reference evidence="2" key="1">
    <citation type="submission" date="2022-08" db="EMBL/GenBank/DDBJ databases">
        <title>Genome sequencing of akame (Lates japonicus).</title>
        <authorList>
            <person name="Hashiguchi Y."/>
            <person name="Takahashi H."/>
        </authorList>
    </citation>
    <scope>NUCLEOTIDE SEQUENCE</scope>
    <source>
        <strain evidence="2">Kochi</strain>
    </source>
</reference>
<dbReference type="Proteomes" id="UP001279410">
    <property type="component" value="Unassembled WGS sequence"/>
</dbReference>
<dbReference type="AlphaFoldDB" id="A0AAD3MJ89"/>
<keyword evidence="3" id="KW-1185">Reference proteome</keyword>
<evidence type="ECO:0000313" key="3">
    <source>
        <dbReference type="Proteomes" id="UP001279410"/>
    </source>
</evidence>
<name>A0AAD3MJ89_LATJO</name>
<accession>A0AAD3MJ89</accession>
<keyword evidence="1" id="KW-0472">Membrane</keyword>
<evidence type="ECO:0000256" key="1">
    <source>
        <dbReference type="SAM" id="Phobius"/>
    </source>
</evidence>
<gene>
    <name evidence="2" type="ORF">AKAME5_000824900</name>
</gene>
<protein>
    <submittedName>
        <fullName evidence="2">Very-long-chain 3-oxoacyl-CoA reductase-B-like protein</fullName>
    </submittedName>
</protein>